<accession>M1WSP7</accession>
<dbReference type="Proteomes" id="UP000053051">
    <property type="component" value="Unassembled WGS sequence"/>
</dbReference>
<evidence type="ECO:0000313" key="2">
    <source>
        <dbReference type="Proteomes" id="UP000053051"/>
    </source>
</evidence>
<evidence type="ECO:0000313" key="1">
    <source>
        <dbReference type="EMBL" id="CCH67574.1"/>
    </source>
</evidence>
<gene>
    <name evidence="1" type="ORF">RINTHH_14190</name>
</gene>
<organism evidence="1 2">
    <name type="scientific">Richelia intracellularis HH01</name>
    <dbReference type="NCBI Taxonomy" id="1165094"/>
    <lineage>
        <taxon>Bacteria</taxon>
        <taxon>Bacillati</taxon>
        <taxon>Cyanobacteriota</taxon>
        <taxon>Cyanophyceae</taxon>
        <taxon>Nostocales</taxon>
        <taxon>Nostocaceae</taxon>
        <taxon>Richelia</taxon>
    </lineage>
</organism>
<dbReference type="EMBL" id="CAIY01000047">
    <property type="protein sequence ID" value="CCH67574.1"/>
    <property type="molecule type" value="Genomic_DNA"/>
</dbReference>
<reference evidence="1 2" key="1">
    <citation type="submission" date="2012-05" db="EMBL/GenBank/DDBJ databases">
        <authorList>
            <person name="Hilton J."/>
        </authorList>
    </citation>
    <scope>NUCLEOTIDE SEQUENCE [LARGE SCALE GENOMIC DNA]</scope>
    <source>
        <strain evidence="1 2">HH01</strain>
    </source>
</reference>
<name>M1WSP7_9NOST</name>
<reference evidence="2" key="2">
    <citation type="submission" date="2016-01" db="EMBL/GenBank/DDBJ databases">
        <title>Diatom-associated endosymboitic cyanobacterium lacks core nitrogen metabolism enzymes.</title>
        <authorList>
            <person name="Hilton J.A."/>
            <person name="Foster R.A."/>
            <person name="Tripp H.J."/>
            <person name="Carter B.J."/>
            <person name="Zehr J.P."/>
            <person name="Villareal T.A."/>
        </authorList>
    </citation>
    <scope>NUCLEOTIDE SEQUENCE [LARGE SCALE GENOMIC DNA]</scope>
    <source>
        <strain evidence="2">HH01</strain>
    </source>
</reference>
<protein>
    <submittedName>
        <fullName evidence="1">Uncharacterized protein</fullName>
    </submittedName>
</protein>
<comment type="caution">
    <text evidence="1">The sequence shown here is derived from an EMBL/GenBank/DDBJ whole genome shotgun (WGS) entry which is preliminary data.</text>
</comment>
<proteinExistence type="predicted"/>
<sequence>MQLAAAKKGGYENLHLLRMTNILVIPEGGEFIQFLEMKT</sequence>
<dbReference type="AlphaFoldDB" id="M1WSP7"/>
<keyword evidence="2" id="KW-1185">Reference proteome</keyword>